<gene>
    <name evidence="2" type="primary">GLEAN_14176</name>
    <name evidence="2" type="ORF">TcasGA2_TC014176</name>
</gene>
<reference evidence="2 3" key="1">
    <citation type="journal article" date="2008" name="Nature">
        <title>The genome of the model beetle and pest Tribolium castaneum.</title>
        <authorList>
            <consortium name="Tribolium Genome Sequencing Consortium"/>
            <person name="Richards S."/>
            <person name="Gibbs R.A."/>
            <person name="Weinstock G.M."/>
            <person name="Brown S.J."/>
            <person name="Denell R."/>
            <person name="Beeman R.W."/>
            <person name="Gibbs R."/>
            <person name="Beeman R.W."/>
            <person name="Brown S.J."/>
            <person name="Bucher G."/>
            <person name="Friedrich M."/>
            <person name="Grimmelikhuijzen C.J."/>
            <person name="Klingler M."/>
            <person name="Lorenzen M."/>
            <person name="Richards S."/>
            <person name="Roth S."/>
            <person name="Schroder R."/>
            <person name="Tautz D."/>
            <person name="Zdobnov E.M."/>
            <person name="Muzny D."/>
            <person name="Gibbs R.A."/>
            <person name="Weinstock G.M."/>
            <person name="Attaway T."/>
            <person name="Bell S."/>
            <person name="Buhay C.J."/>
            <person name="Chandrabose M.N."/>
            <person name="Chavez D."/>
            <person name="Clerk-Blankenburg K.P."/>
            <person name="Cree A."/>
            <person name="Dao M."/>
            <person name="Davis C."/>
            <person name="Chacko J."/>
            <person name="Dinh H."/>
            <person name="Dugan-Rocha S."/>
            <person name="Fowler G."/>
            <person name="Garner T.T."/>
            <person name="Garnes J."/>
            <person name="Gnirke A."/>
            <person name="Hawes A."/>
            <person name="Hernandez J."/>
            <person name="Hines S."/>
            <person name="Holder M."/>
            <person name="Hume J."/>
            <person name="Jhangiani S.N."/>
            <person name="Joshi V."/>
            <person name="Khan Z.M."/>
            <person name="Jackson L."/>
            <person name="Kovar C."/>
            <person name="Kowis A."/>
            <person name="Lee S."/>
            <person name="Lewis L.R."/>
            <person name="Margolis J."/>
            <person name="Morgan M."/>
            <person name="Nazareth L.V."/>
            <person name="Nguyen N."/>
            <person name="Okwuonu G."/>
            <person name="Parker D."/>
            <person name="Richards S."/>
            <person name="Ruiz S.J."/>
            <person name="Santibanez J."/>
            <person name="Savard J."/>
            <person name="Scherer S.E."/>
            <person name="Schneider B."/>
            <person name="Sodergren E."/>
            <person name="Tautz D."/>
            <person name="Vattahil S."/>
            <person name="Villasana D."/>
            <person name="White C.S."/>
            <person name="Wright R."/>
            <person name="Park Y."/>
            <person name="Beeman R.W."/>
            <person name="Lord J."/>
            <person name="Oppert B."/>
            <person name="Lorenzen M."/>
            <person name="Brown S."/>
            <person name="Wang L."/>
            <person name="Savard J."/>
            <person name="Tautz D."/>
            <person name="Richards S."/>
            <person name="Weinstock G."/>
            <person name="Gibbs R.A."/>
            <person name="Liu Y."/>
            <person name="Worley K."/>
            <person name="Weinstock G."/>
            <person name="Elsik C.G."/>
            <person name="Reese J.T."/>
            <person name="Elhaik E."/>
            <person name="Landan G."/>
            <person name="Graur D."/>
            <person name="Arensburger P."/>
            <person name="Atkinson P."/>
            <person name="Beeman R.W."/>
            <person name="Beidler J."/>
            <person name="Brown S.J."/>
            <person name="Demuth J.P."/>
            <person name="Drury D.W."/>
            <person name="Du Y.Z."/>
            <person name="Fujiwara H."/>
            <person name="Lorenzen M."/>
            <person name="Maselli V."/>
            <person name="Osanai M."/>
            <person name="Park Y."/>
            <person name="Robertson H.M."/>
            <person name="Tu Z."/>
            <person name="Wang J.J."/>
            <person name="Wang S."/>
            <person name="Richards S."/>
            <person name="Song H."/>
            <person name="Zhang L."/>
            <person name="Sodergren E."/>
            <person name="Werner D."/>
            <person name="Stanke M."/>
            <person name="Morgenstern B."/>
            <person name="Solovyev V."/>
            <person name="Kosarev P."/>
            <person name="Brown G."/>
            <person name="Chen H.C."/>
            <person name="Ermolaeva O."/>
            <person name="Hlavina W."/>
            <person name="Kapustin Y."/>
            <person name="Kiryutin B."/>
            <person name="Kitts P."/>
            <person name="Maglott D."/>
            <person name="Pruitt K."/>
            <person name="Sapojnikov V."/>
            <person name="Souvorov A."/>
            <person name="Mackey A.J."/>
            <person name="Waterhouse R.M."/>
            <person name="Wyder S."/>
            <person name="Zdobnov E.M."/>
            <person name="Zdobnov E.M."/>
            <person name="Wyder S."/>
            <person name="Kriventseva E.V."/>
            <person name="Kadowaki T."/>
            <person name="Bork P."/>
            <person name="Aranda M."/>
            <person name="Bao R."/>
            <person name="Beermann A."/>
            <person name="Berns N."/>
            <person name="Bolognesi R."/>
            <person name="Bonneton F."/>
            <person name="Bopp D."/>
            <person name="Brown S.J."/>
            <person name="Bucher G."/>
            <person name="Butts T."/>
            <person name="Chaumot A."/>
            <person name="Denell R.E."/>
            <person name="Ferrier D.E."/>
            <person name="Friedrich M."/>
            <person name="Gordon C.M."/>
            <person name="Jindra M."/>
            <person name="Klingler M."/>
            <person name="Lan Q."/>
            <person name="Lattorff H.M."/>
            <person name="Laudet V."/>
            <person name="von Levetsow C."/>
            <person name="Liu Z."/>
            <person name="Lutz R."/>
            <person name="Lynch J.A."/>
            <person name="da Fonseca R.N."/>
            <person name="Posnien N."/>
            <person name="Reuter R."/>
            <person name="Roth S."/>
            <person name="Savard J."/>
            <person name="Schinko J.B."/>
            <person name="Schmitt C."/>
            <person name="Schoppmeier M."/>
            <person name="Schroder R."/>
            <person name="Shippy T.D."/>
            <person name="Simonnet F."/>
            <person name="Marques-Souza H."/>
            <person name="Tautz D."/>
            <person name="Tomoyasu Y."/>
            <person name="Trauner J."/>
            <person name="Van der Zee M."/>
            <person name="Vervoort M."/>
            <person name="Wittkopp N."/>
            <person name="Wimmer E.A."/>
            <person name="Yang X."/>
            <person name="Jones A.K."/>
            <person name="Sattelle D.B."/>
            <person name="Ebert P.R."/>
            <person name="Nelson D."/>
            <person name="Scott J.G."/>
            <person name="Beeman R.W."/>
            <person name="Muthukrishnan S."/>
            <person name="Kramer K.J."/>
            <person name="Arakane Y."/>
            <person name="Beeman R.W."/>
            <person name="Zhu Q."/>
            <person name="Hogenkamp D."/>
            <person name="Dixit R."/>
            <person name="Oppert B."/>
            <person name="Jiang H."/>
            <person name="Zou Z."/>
            <person name="Marshall J."/>
            <person name="Elpidina E."/>
            <person name="Vinokurov K."/>
            <person name="Oppert C."/>
            <person name="Zou Z."/>
            <person name="Evans J."/>
            <person name="Lu Z."/>
            <person name="Zhao P."/>
            <person name="Sumathipala N."/>
            <person name="Altincicek B."/>
            <person name="Vilcinskas A."/>
            <person name="Williams M."/>
            <person name="Hultmark D."/>
            <person name="Hetru C."/>
            <person name="Jiang H."/>
            <person name="Grimmelikhuijzen C.J."/>
            <person name="Hauser F."/>
            <person name="Cazzamali G."/>
            <person name="Williamson M."/>
            <person name="Park Y."/>
            <person name="Li B."/>
            <person name="Tanaka Y."/>
            <person name="Predel R."/>
            <person name="Neupert S."/>
            <person name="Schachtner J."/>
            <person name="Verleyen P."/>
            <person name="Raible F."/>
            <person name="Bork P."/>
            <person name="Friedrich M."/>
            <person name="Walden K.K."/>
            <person name="Robertson H.M."/>
            <person name="Angeli S."/>
            <person name="Foret S."/>
            <person name="Bucher G."/>
            <person name="Schuetz S."/>
            <person name="Maleszka R."/>
            <person name="Wimmer E.A."/>
            <person name="Beeman R.W."/>
            <person name="Lorenzen M."/>
            <person name="Tomoyasu Y."/>
            <person name="Miller S.C."/>
            <person name="Grossmann D."/>
            <person name="Bucher G."/>
        </authorList>
    </citation>
    <scope>NUCLEOTIDE SEQUENCE [LARGE SCALE GENOMIC DNA]</scope>
    <source>
        <strain evidence="2 3">Georgia GA2</strain>
    </source>
</reference>
<dbReference type="EMBL" id="KQ971307">
    <property type="protein sequence ID" value="EFA11467.1"/>
    <property type="molecule type" value="Genomic_DNA"/>
</dbReference>
<organism evidence="2 3">
    <name type="scientific">Tribolium castaneum</name>
    <name type="common">Red flour beetle</name>
    <dbReference type="NCBI Taxonomy" id="7070"/>
    <lineage>
        <taxon>Eukaryota</taxon>
        <taxon>Metazoa</taxon>
        <taxon>Ecdysozoa</taxon>
        <taxon>Arthropoda</taxon>
        <taxon>Hexapoda</taxon>
        <taxon>Insecta</taxon>
        <taxon>Pterygota</taxon>
        <taxon>Neoptera</taxon>
        <taxon>Endopterygota</taxon>
        <taxon>Coleoptera</taxon>
        <taxon>Polyphaga</taxon>
        <taxon>Cucujiformia</taxon>
        <taxon>Tenebrionidae</taxon>
        <taxon>Tenebrionidae incertae sedis</taxon>
        <taxon>Tribolium</taxon>
    </lineage>
</organism>
<protein>
    <submittedName>
        <fullName evidence="2">Uncharacterized protein</fullName>
    </submittedName>
</protein>
<reference evidence="2 3" key="2">
    <citation type="journal article" date="2010" name="Nucleic Acids Res.">
        <title>BeetleBase in 2010: revisions to provide comprehensive genomic information for Tribolium castaneum.</title>
        <authorList>
            <person name="Kim H.S."/>
            <person name="Murphy T."/>
            <person name="Xia J."/>
            <person name="Caragea D."/>
            <person name="Park Y."/>
            <person name="Beeman R.W."/>
            <person name="Lorenzen M.D."/>
            <person name="Butcher S."/>
            <person name="Manak J.R."/>
            <person name="Brown S.J."/>
        </authorList>
    </citation>
    <scope>GENOME REANNOTATION</scope>
    <source>
        <strain evidence="2 3">Georgia GA2</strain>
    </source>
</reference>
<dbReference type="HOGENOM" id="CLU_1808716_0_0_1"/>
<dbReference type="AlphaFoldDB" id="D6W6V7"/>
<accession>D6W6V7</accession>
<sequence>MHTSCNTSPTLEIRTPVGALTVLSRSTPHRRRIDTGAVRATLPGMRSGCRRQHTPPPPPHTAHRRHTAYGHDCGTNRPETSSQPSSTILQKIKREHKGYNSHIQIYQRELITLFCPLARTPNSEYCIPGITPQPPNSYILHLS</sequence>
<keyword evidence="3" id="KW-1185">Reference proteome</keyword>
<name>D6W6V7_TRICA</name>
<proteinExistence type="predicted"/>
<evidence type="ECO:0000313" key="2">
    <source>
        <dbReference type="EMBL" id="EFA11467.1"/>
    </source>
</evidence>
<evidence type="ECO:0000256" key="1">
    <source>
        <dbReference type="SAM" id="MobiDB-lite"/>
    </source>
</evidence>
<dbReference type="InParanoid" id="D6W6V7"/>
<feature type="region of interest" description="Disordered" evidence="1">
    <location>
        <begin position="45"/>
        <end position="85"/>
    </location>
</feature>
<evidence type="ECO:0000313" key="3">
    <source>
        <dbReference type="Proteomes" id="UP000007266"/>
    </source>
</evidence>
<dbReference type="Proteomes" id="UP000007266">
    <property type="component" value="Linkage group 1"/>
</dbReference>